<keyword evidence="3" id="KW-0158">Chromosome</keyword>
<name>A0A2G5B5J8_COERN</name>
<evidence type="ECO:0000256" key="4">
    <source>
        <dbReference type="ARBA" id="ARBA00022763"/>
    </source>
</evidence>
<evidence type="ECO:0000256" key="1">
    <source>
        <dbReference type="ARBA" id="ARBA00004123"/>
    </source>
</evidence>
<organism evidence="11 12">
    <name type="scientific">Coemansia reversa (strain ATCC 12441 / NRRL 1564)</name>
    <dbReference type="NCBI Taxonomy" id="763665"/>
    <lineage>
        <taxon>Eukaryota</taxon>
        <taxon>Fungi</taxon>
        <taxon>Fungi incertae sedis</taxon>
        <taxon>Zoopagomycota</taxon>
        <taxon>Kickxellomycotina</taxon>
        <taxon>Kickxellomycetes</taxon>
        <taxon>Kickxellales</taxon>
        <taxon>Kickxellaceae</taxon>
        <taxon>Coemansia</taxon>
    </lineage>
</organism>
<dbReference type="Gene3D" id="3.40.50.10190">
    <property type="entry name" value="BRCT domain"/>
    <property type="match status" value="1"/>
</dbReference>
<evidence type="ECO:0000256" key="5">
    <source>
        <dbReference type="ARBA" id="ARBA00023204"/>
    </source>
</evidence>
<dbReference type="PANTHER" id="PTHR12162">
    <property type="entry name" value="NIBRIN-RELATED"/>
    <property type="match status" value="1"/>
</dbReference>
<dbReference type="PANTHER" id="PTHR12162:SF0">
    <property type="entry name" value="NIBRIN"/>
    <property type="match status" value="1"/>
</dbReference>
<feature type="compositionally biased region" description="Polar residues" evidence="9">
    <location>
        <begin position="485"/>
        <end position="498"/>
    </location>
</feature>
<dbReference type="InterPro" id="IPR040227">
    <property type="entry name" value="Nibrin-rel"/>
</dbReference>
<sequence length="611" mass="66351">MLLLVGSGRALGTLWWLKPNTPLTVGRKGAPLLIDNDHSVSRKHATVTADAEDMSFISVLDNGSKFGVHINGRRCTAHSECKMGVGDKVTFGGQGSAFELRHSPAAFCLANMHSDMVALTDSIYANAKALGIPVVNDIERCTHVLVPKLEVTTKLVRALVFSRWIASPDYLSQLETLPATVKIDNPSVARVSEFIRNLEFLPTPHTPEVPTDSPVDLGSVKWLPDDRRQRLFRGNTFAFSDTAQCDKYRSLIATSGGICTMLPEYEEQQGFKRHSKREFEAQAKVAADCLLALCKDGNDYAHTRSKTMTIYLVLPSTLSGNDIVDIRSDAAAYVMRVAQLLNVRPISESELGLAVLFIPCDQNLIPSISSRAARDTGGANNDILASPDALDVSTPTTRYPIKSECVSQKNDQEGRRKRARISSFWEAAISSSHLGETPLKDTPDAGPHTEPNCKGDSGSTEAKFIDAQPEQEDTIARHRGRGNDFWSSTLKDNGSSDPPTCATDSGYAAEALDGTLTTIQNHESYPQAICKEQMQSNENCPQAVAATSSGIGALEHSNNNENQGRKLISAVAVQVVPLVKPKVSAAAHNATGHIGANFKQFKKTIHTYQHD</sequence>
<dbReference type="InterPro" id="IPR001357">
    <property type="entry name" value="BRCT_dom"/>
</dbReference>
<dbReference type="OrthoDB" id="552194at2759"/>
<dbReference type="CDD" id="cd22667">
    <property type="entry name" value="FHA_NBN"/>
    <property type="match status" value="1"/>
</dbReference>
<dbReference type="Proteomes" id="UP000242474">
    <property type="component" value="Unassembled WGS sequence"/>
</dbReference>
<evidence type="ECO:0000256" key="7">
    <source>
        <dbReference type="ARBA" id="ARBA00023306"/>
    </source>
</evidence>
<dbReference type="GO" id="GO:0007095">
    <property type="term" value="P:mitotic G2 DNA damage checkpoint signaling"/>
    <property type="evidence" value="ECO:0007669"/>
    <property type="project" value="InterPro"/>
</dbReference>
<feature type="region of interest" description="Disordered" evidence="9">
    <location>
        <begin position="480"/>
        <end position="500"/>
    </location>
</feature>
<dbReference type="Pfam" id="PF16508">
    <property type="entry name" value="NIBRIN_BRCT_II"/>
    <property type="match status" value="1"/>
</dbReference>
<protein>
    <recommendedName>
        <fullName evidence="10">FHA domain-containing protein</fullName>
    </recommendedName>
</protein>
<keyword evidence="12" id="KW-1185">Reference proteome</keyword>
<evidence type="ECO:0000256" key="8">
    <source>
        <dbReference type="ARBA" id="ARBA00044757"/>
    </source>
</evidence>
<evidence type="ECO:0000259" key="10">
    <source>
        <dbReference type="PROSITE" id="PS50006"/>
    </source>
</evidence>
<comment type="similarity">
    <text evidence="8">Belongs to the Nibrin family.</text>
</comment>
<proteinExistence type="inferred from homology"/>
<dbReference type="SMART" id="SM00240">
    <property type="entry name" value="FHA"/>
    <property type="match status" value="1"/>
</dbReference>
<dbReference type="GO" id="GO:0003684">
    <property type="term" value="F:damaged DNA binding"/>
    <property type="evidence" value="ECO:0007669"/>
    <property type="project" value="TreeGrafter"/>
</dbReference>
<accession>A0A2G5B5J8</accession>
<keyword evidence="5" id="KW-0234">DNA repair</keyword>
<keyword evidence="4" id="KW-0227">DNA damage</keyword>
<dbReference type="EMBL" id="KZ303523">
    <property type="protein sequence ID" value="PIA13997.1"/>
    <property type="molecule type" value="Genomic_DNA"/>
</dbReference>
<dbReference type="GO" id="GO:0005694">
    <property type="term" value="C:chromosome"/>
    <property type="evidence" value="ECO:0007669"/>
    <property type="project" value="UniProtKB-SubCell"/>
</dbReference>
<comment type="subcellular location">
    <subcellularLocation>
        <location evidence="2">Chromosome</location>
    </subcellularLocation>
    <subcellularLocation>
        <location evidence="1">Nucleus</location>
    </subcellularLocation>
</comment>
<dbReference type="GO" id="GO:0030870">
    <property type="term" value="C:Mre11 complex"/>
    <property type="evidence" value="ECO:0007669"/>
    <property type="project" value="InterPro"/>
</dbReference>
<keyword evidence="7" id="KW-0131">Cell cycle</keyword>
<dbReference type="SUPFAM" id="SSF49879">
    <property type="entry name" value="SMAD/FHA domain"/>
    <property type="match status" value="1"/>
</dbReference>
<dbReference type="InterPro" id="IPR008984">
    <property type="entry name" value="SMAD_FHA_dom_sf"/>
</dbReference>
<reference evidence="11 12" key="1">
    <citation type="journal article" date="2015" name="Genome Biol. Evol.">
        <title>Phylogenomic analyses indicate that early fungi evolved digesting cell walls of algal ancestors of land plants.</title>
        <authorList>
            <person name="Chang Y."/>
            <person name="Wang S."/>
            <person name="Sekimoto S."/>
            <person name="Aerts A.L."/>
            <person name="Choi C."/>
            <person name="Clum A."/>
            <person name="LaButti K.M."/>
            <person name="Lindquist E.A."/>
            <person name="Yee Ngan C."/>
            <person name="Ohm R.A."/>
            <person name="Salamov A.A."/>
            <person name="Grigoriev I.V."/>
            <person name="Spatafora J.W."/>
            <person name="Berbee M.L."/>
        </authorList>
    </citation>
    <scope>NUCLEOTIDE SEQUENCE [LARGE SCALE GENOMIC DNA]</scope>
    <source>
        <strain evidence="11 12">NRRL 1564</strain>
    </source>
</reference>
<dbReference type="Gene3D" id="3.40.50.10980">
    <property type="entry name" value="Nibrin, BRCT2 domain"/>
    <property type="match status" value="1"/>
</dbReference>
<dbReference type="InterPro" id="IPR032429">
    <property type="entry name" value="Nibrin_BRCT2"/>
</dbReference>
<keyword evidence="6" id="KW-0539">Nucleus</keyword>
<evidence type="ECO:0000313" key="12">
    <source>
        <dbReference type="Proteomes" id="UP000242474"/>
    </source>
</evidence>
<dbReference type="InterPro" id="IPR043014">
    <property type="entry name" value="Nibrin_BRCT2_sf"/>
</dbReference>
<evidence type="ECO:0000256" key="6">
    <source>
        <dbReference type="ARBA" id="ARBA00023242"/>
    </source>
</evidence>
<dbReference type="STRING" id="763665.A0A2G5B5J8"/>
<dbReference type="InterPro" id="IPR036420">
    <property type="entry name" value="BRCT_dom_sf"/>
</dbReference>
<dbReference type="AlphaFoldDB" id="A0A2G5B5J8"/>
<feature type="domain" description="FHA" evidence="10">
    <location>
        <begin position="23"/>
        <end position="75"/>
    </location>
</feature>
<evidence type="ECO:0000256" key="9">
    <source>
        <dbReference type="SAM" id="MobiDB-lite"/>
    </source>
</evidence>
<dbReference type="InterPro" id="IPR000253">
    <property type="entry name" value="FHA_dom"/>
</dbReference>
<evidence type="ECO:0000256" key="2">
    <source>
        <dbReference type="ARBA" id="ARBA00004286"/>
    </source>
</evidence>
<dbReference type="Gene3D" id="2.60.200.20">
    <property type="match status" value="1"/>
</dbReference>
<evidence type="ECO:0000313" key="11">
    <source>
        <dbReference type="EMBL" id="PIA13997.1"/>
    </source>
</evidence>
<gene>
    <name evidence="11" type="ORF">COEREDRAFT_94198</name>
</gene>
<dbReference type="PROSITE" id="PS50006">
    <property type="entry name" value="FHA_DOMAIN"/>
    <property type="match status" value="1"/>
</dbReference>
<dbReference type="Pfam" id="PF16770">
    <property type="entry name" value="RTT107_BRCT_5"/>
    <property type="match status" value="1"/>
</dbReference>
<feature type="region of interest" description="Disordered" evidence="9">
    <location>
        <begin position="432"/>
        <end position="460"/>
    </location>
</feature>
<evidence type="ECO:0000256" key="3">
    <source>
        <dbReference type="ARBA" id="ARBA00022454"/>
    </source>
</evidence>
<dbReference type="Pfam" id="PF00498">
    <property type="entry name" value="FHA"/>
    <property type="match status" value="1"/>
</dbReference>
<dbReference type="GO" id="GO:0000724">
    <property type="term" value="P:double-strand break repair via homologous recombination"/>
    <property type="evidence" value="ECO:0007669"/>
    <property type="project" value="TreeGrafter"/>
</dbReference>